<dbReference type="OrthoDB" id="9780707at2"/>
<comment type="pathway">
    <text evidence="1">Cofactor biosynthesis; adenosylcobalamin biosynthesis.</text>
</comment>
<dbReference type="InterPro" id="IPR014776">
    <property type="entry name" value="4pyrrole_Mease_sub2"/>
</dbReference>
<dbReference type="Gene3D" id="3.40.1010.10">
    <property type="entry name" value="Cobalt-precorrin-4 Transmethylase, Domain 1"/>
    <property type="match status" value="1"/>
</dbReference>
<dbReference type="InterPro" id="IPR014777">
    <property type="entry name" value="4pyrrole_Mease_sub1"/>
</dbReference>
<sequence>MIYVVGIGPGNKKYILPLAEEIISKSNVAIGFKRAINSIDYIQVKKTIVDSMKDIISFINLNTQQDISILASGDPCFYGILNYIKKNYEYEIQVIPGISSFQYFMAKLGKSWNNAYVSSIHGRNKDFIKIIRENEVTVWLTDKQNSPNYICKELKQNSIEAKVYVGENLSYEDEKIRIGSVDTILSMVFNELCVVVVEKH</sequence>
<dbReference type="InterPro" id="IPR000878">
    <property type="entry name" value="4pyrrol_Mease"/>
</dbReference>
<keyword evidence="8" id="KW-1185">Reference proteome</keyword>
<dbReference type="InterPro" id="IPR050714">
    <property type="entry name" value="Cobalamin_biosynth_MTase"/>
</dbReference>
<dbReference type="InterPro" id="IPR035996">
    <property type="entry name" value="4pyrrol_Methylase_sf"/>
</dbReference>
<dbReference type="HOGENOM" id="CLU_089162_2_0_9"/>
<evidence type="ECO:0000259" key="6">
    <source>
        <dbReference type="Pfam" id="PF00590"/>
    </source>
</evidence>
<proteinExistence type="predicted"/>
<dbReference type="InterPro" id="IPR012818">
    <property type="entry name" value="CbiE"/>
</dbReference>
<dbReference type="SUPFAM" id="SSF53790">
    <property type="entry name" value="Tetrapyrrole methylase"/>
    <property type="match status" value="1"/>
</dbReference>
<keyword evidence="4" id="KW-0808">Transferase</keyword>
<dbReference type="GeneID" id="44997095"/>
<dbReference type="GO" id="GO:0008276">
    <property type="term" value="F:protein methyltransferase activity"/>
    <property type="evidence" value="ECO:0007669"/>
    <property type="project" value="InterPro"/>
</dbReference>
<reference evidence="7 8" key="1">
    <citation type="journal article" date="2001" name="J. Bacteriol.">
        <title>Genome sequence and comparative analysis of the solvent-producing bacterium Clostridium acetobutylicum.</title>
        <authorList>
            <person name="Nolling J."/>
            <person name="Breton G."/>
            <person name="Omelchenko M.V."/>
            <person name="Makarova K.S."/>
            <person name="Zeng Q."/>
            <person name="Gibson R."/>
            <person name="Lee H.M."/>
            <person name="Dubois J."/>
            <person name="Qiu D."/>
            <person name="Hitti J."/>
            <person name="Wolf Y.I."/>
            <person name="Tatusov R.L."/>
            <person name="Sabathe F."/>
            <person name="Doucette-Stamm L."/>
            <person name="Soucaille P."/>
            <person name="Daly M.J."/>
            <person name="Bennett G.N."/>
            <person name="Koonin E.V."/>
            <person name="Smith D.R."/>
        </authorList>
    </citation>
    <scope>NUCLEOTIDE SEQUENCE [LARGE SCALE GENOMIC DNA]</scope>
    <source>
        <strain evidence="8">ATCC 824 / DSM 792 / JCM 1419 / LMG 5710 / VKM B-1787</strain>
    </source>
</reference>
<evidence type="ECO:0000256" key="4">
    <source>
        <dbReference type="ARBA" id="ARBA00022679"/>
    </source>
</evidence>
<dbReference type="AlphaFoldDB" id="Q97LH7"/>
<organism evidence="7 8">
    <name type="scientific">Clostridium acetobutylicum (strain ATCC 824 / DSM 792 / JCM 1419 / IAM 19013 / LMG 5710 / NBRC 13948 / NRRL B-527 / VKM B-1787 / 2291 / W)</name>
    <dbReference type="NCBI Taxonomy" id="272562"/>
    <lineage>
        <taxon>Bacteria</taxon>
        <taxon>Bacillati</taxon>
        <taxon>Bacillota</taxon>
        <taxon>Clostridia</taxon>
        <taxon>Eubacteriales</taxon>
        <taxon>Clostridiaceae</taxon>
        <taxon>Clostridium</taxon>
    </lineage>
</organism>
<dbReference type="STRING" id="272562.CA_C0584"/>
<keyword evidence="5" id="KW-0949">S-adenosyl-L-methionine</keyword>
<dbReference type="RefSeq" id="WP_010963904.1">
    <property type="nucleotide sequence ID" value="NC_003030.1"/>
</dbReference>
<dbReference type="GO" id="GO:0032259">
    <property type="term" value="P:methylation"/>
    <property type="evidence" value="ECO:0007669"/>
    <property type="project" value="UniProtKB-KW"/>
</dbReference>
<protein>
    <submittedName>
        <fullName evidence="7">Precorrin-6B methylase 1 CobL1/CbiE</fullName>
    </submittedName>
</protein>
<name>Q97LH7_CLOAB</name>
<dbReference type="Gene3D" id="3.30.950.10">
    <property type="entry name" value="Methyltransferase, Cobalt-precorrin-4 Transmethylase, Domain 2"/>
    <property type="match status" value="1"/>
</dbReference>
<evidence type="ECO:0000256" key="1">
    <source>
        <dbReference type="ARBA" id="ARBA00004953"/>
    </source>
</evidence>
<evidence type="ECO:0000256" key="3">
    <source>
        <dbReference type="ARBA" id="ARBA00022603"/>
    </source>
</evidence>
<dbReference type="SMR" id="Q97LH7"/>
<dbReference type="PANTHER" id="PTHR43182:SF1">
    <property type="entry name" value="COBALT-PRECORRIN-7 C(5)-METHYLTRANSFERASE"/>
    <property type="match status" value="1"/>
</dbReference>
<dbReference type="Proteomes" id="UP000000814">
    <property type="component" value="Chromosome"/>
</dbReference>
<dbReference type="PATRIC" id="fig|272562.8.peg.787"/>
<dbReference type="PIR" id="G96971">
    <property type="entry name" value="G96971"/>
</dbReference>
<dbReference type="GO" id="GO:0009236">
    <property type="term" value="P:cobalamin biosynthetic process"/>
    <property type="evidence" value="ECO:0007669"/>
    <property type="project" value="UniProtKB-UniPathway"/>
</dbReference>
<dbReference type="Pfam" id="PF00590">
    <property type="entry name" value="TP_methylase"/>
    <property type="match status" value="1"/>
</dbReference>
<dbReference type="DNASU" id="1116767"/>
<accession>Q97LH7</accession>
<evidence type="ECO:0000256" key="2">
    <source>
        <dbReference type="ARBA" id="ARBA00022573"/>
    </source>
</evidence>
<dbReference type="NCBIfam" id="TIGR02467">
    <property type="entry name" value="CbiE"/>
    <property type="match status" value="1"/>
</dbReference>
<keyword evidence="2" id="KW-0169">Cobalamin biosynthesis</keyword>
<keyword evidence="3 7" id="KW-0489">Methyltransferase</keyword>
<dbReference type="KEGG" id="cac:CA_C0584"/>
<dbReference type="EMBL" id="AE001437">
    <property type="protein sequence ID" value="AAK78562.1"/>
    <property type="molecule type" value="Genomic_DNA"/>
</dbReference>
<gene>
    <name evidence="7" type="ordered locus">CA_C0584</name>
</gene>
<evidence type="ECO:0000313" key="7">
    <source>
        <dbReference type="EMBL" id="AAK78562.1"/>
    </source>
</evidence>
<dbReference type="eggNOG" id="COG2241">
    <property type="taxonomic scope" value="Bacteria"/>
</dbReference>
<evidence type="ECO:0000313" key="8">
    <source>
        <dbReference type="Proteomes" id="UP000000814"/>
    </source>
</evidence>
<feature type="domain" description="Tetrapyrrole methylase" evidence="6">
    <location>
        <begin position="1"/>
        <end position="183"/>
    </location>
</feature>
<dbReference type="UniPathway" id="UPA00148"/>
<dbReference type="CDD" id="cd11644">
    <property type="entry name" value="Precorrin-6Y-MT"/>
    <property type="match status" value="1"/>
</dbReference>
<dbReference type="PANTHER" id="PTHR43182">
    <property type="entry name" value="COBALT-PRECORRIN-6B C(15)-METHYLTRANSFERASE (DECARBOXYLATING)"/>
    <property type="match status" value="1"/>
</dbReference>
<evidence type="ECO:0000256" key="5">
    <source>
        <dbReference type="ARBA" id="ARBA00022691"/>
    </source>
</evidence>